<feature type="non-terminal residue" evidence="2">
    <location>
        <position position="1"/>
    </location>
</feature>
<sequence length="90" mass="10780">HKLSSKEGEKMVYKWLAEQQRQLESMRKRLKSEVLKTKLYSSKDLAKLNSAIKRLSKEISRLQSKKKKAEKARKKVRKKNKPKRKKKSKR</sequence>
<dbReference type="AlphaFoldDB" id="A0A938YP76"/>
<reference evidence="2" key="1">
    <citation type="submission" date="2021-01" db="EMBL/GenBank/DDBJ databases">
        <title>Active Sulfur Cycling in an Early Earth Analoge.</title>
        <authorList>
            <person name="Hahn C.R."/>
            <person name="Youssef N.H."/>
            <person name="Elshahed M."/>
        </authorList>
    </citation>
    <scope>NUCLEOTIDE SEQUENCE</scope>
    <source>
        <strain evidence="2">Zod_Metabat.1151</strain>
    </source>
</reference>
<organism evidence="2 3">
    <name type="scientific">Candidatus Iainarchaeum sp</name>
    <dbReference type="NCBI Taxonomy" id="3101447"/>
    <lineage>
        <taxon>Archaea</taxon>
        <taxon>Candidatus Iainarchaeota</taxon>
        <taxon>Candidatus Iainarchaeia</taxon>
        <taxon>Candidatus Iainarchaeales</taxon>
        <taxon>Candidatus Iainarchaeaceae</taxon>
        <taxon>Candidatus Iainarchaeum</taxon>
    </lineage>
</organism>
<comment type="caution">
    <text evidence="2">The sequence shown here is derived from an EMBL/GenBank/DDBJ whole genome shotgun (WGS) entry which is preliminary data.</text>
</comment>
<name>A0A938YP76_9ARCH</name>
<dbReference type="EMBL" id="JAFGDB010000082">
    <property type="protein sequence ID" value="MBN2067763.1"/>
    <property type="molecule type" value="Genomic_DNA"/>
</dbReference>
<protein>
    <submittedName>
        <fullName evidence="2">Uncharacterized protein</fullName>
    </submittedName>
</protein>
<proteinExistence type="predicted"/>
<feature type="compositionally biased region" description="Basic residues" evidence="1">
    <location>
        <begin position="63"/>
        <end position="90"/>
    </location>
</feature>
<dbReference type="Proteomes" id="UP000809243">
    <property type="component" value="Unassembled WGS sequence"/>
</dbReference>
<evidence type="ECO:0000256" key="1">
    <source>
        <dbReference type="SAM" id="MobiDB-lite"/>
    </source>
</evidence>
<evidence type="ECO:0000313" key="3">
    <source>
        <dbReference type="Proteomes" id="UP000809243"/>
    </source>
</evidence>
<gene>
    <name evidence="2" type="ORF">JW744_04810</name>
</gene>
<feature type="region of interest" description="Disordered" evidence="1">
    <location>
        <begin position="58"/>
        <end position="90"/>
    </location>
</feature>
<evidence type="ECO:0000313" key="2">
    <source>
        <dbReference type="EMBL" id="MBN2067763.1"/>
    </source>
</evidence>
<accession>A0A938YP76</accession>